<comment type="subcellular location">
    <subcellularLocation>
        <location evidence="1">Nucleus</location>
    </subcellularLocation>
</comment>
<dbReference type="Gene3D" id="3.30.110.20">
    <property type="entry name" value="Alba-like domain"/>
    <property type="match status" value="1"/>
</dbReference>
<dbReference type="AlphaFoldDB" id="A0A642VBW3"/>
<gene>
    <name evidence="4" type="ORF">TRICI_000630</name>
</gene>
<evidence type="ECO:0000256" key="1">
    <source>
        <dbReference type="ARBA" id="ARBA00004123"/>
    </source>
</evidence>
<proteinExistence type="predicted"/>
<reference evidence="4" key="1">
    <citation type="journal article" date="2019" name="G3 (Bethesda)">
        <title>Genome Assemblies of Two Rare Opportunistic Yeast Pathogens: Diutina rugosa (syn. Candida rugosa) and Trichomonascus ciferrii (syn. Candida ciferrii).</title>
        <authorList>
            <person name="Mixao V."/>
            <person name="Saus E."/>
            <person name="Hansen A.P."/>
            <person name="Lass-Florl C."/>
            <person name="Gabaldon T."/>
        </authorList>
    </citation>
    <scope>NUCLEOTIDE SEQUENCE</scope>
    <source>
        <strain evidence="4">CBS 4856</strain>
    </source>
</reference>
<dbReference type="VEuPathDB" id="FungiDB:TRICI_000630"/>
<dbReference type="GO" id="GO:0004526">
    <property type="term" value="F:ribonuclease P activity"/>
    <property type="evidence" value="ECO:0007669"/>
    <property type="project" value="TreeGrafter"/>
</dbReference>
<dbReference type="EMBL" id="SWFS01000053">
    <property type="protein sequence ID" value="KAA8917237.1"/>
    <property type="molecule type" value="Genomic_DNA"/>
</dbReference>
<dbReference type="OrthoDB" id="5416589at2759"/>
<dbReference type="GO" id="GO:0001682">
    <property type="term" value="P:tRNA 5'-leader removal"/>
    <property type="evidence" value="ECO:0007669"/>
    <property type="project" value="InterPro"/>
</dbReference>
<sequence length="138" mass="15605">MVSENTRGLVSLLMNPVRHIKHPAPRLAKDRNNGAFDVHVTQRSSHISTVKRINKRLNEIEKGKMKRITCVKTLAMGRLIKKALAVGLEFQNKGHQVEILTGTVTVMDELDENPDEEPKIQSRKVSKVEVKIYPTSNK</sequence>
<dbReference type="GO" id="GO:0000171">
    <property type="term" value="F:ribonuclease MRP activity"/>
    <property type="evidence" value="ECO:0007669"/>
    <property type="project" value="TreeGrafter"/>
</dbReference>
<evidence type="ECO:0000313" key="5">
    <source>
        <dbReference type="Proteomes" id="UP000761534"/>
    </source>
</evidence>
<keyword evidence="3" id="KW-0539">Nucleus</keyword>
<dbReference type="GO" id="GO:0003723">
    <property type="term" value="F:RNA binding"/>
    <property type="evidence" value="ECO:0007669"/>
    <property type="project" value="TreeGrafter"/>
</dbReference>
<evidence type="ECO:0000313" key="4">
    <source>
        <dbReference type="EMBL" id="KAA8917237.1"/>
    </source>
</evidence>
<dbReference type="PANTHER" id="PTHR28256:SF1">
    <property type="entry name" value="RIBONUCLEASES P_MRP PROTEIN SUBUNIT POP7"/>
    <property type="match status" value="1"/>
</dbReference>
<organism evidence="4 5">
    <name type="scientific">Trichomonascus ciferrii</name>
    <dbReference type="NCBI Taxonomy" id="44093"/>
    <lineage>
        <taxon>Eukaryota</taxon>
        <taxon>Fungi</taxon>
        <taxon>Dikarya</taxon>
        <taxon>Ascomycota</taxon>
        <taxon>Saccharomycotina</taxon>
        <taxon>Dipodascomycetes</taxon>
        <taxon>Dipodascales</taxon>
        <taxon>Trichomonascaceae</taxon>
        <taxon>Trichomonascus</taxon>
        <taxon>Trichomonascus ciferrii complex</taxon>
    </lineage>
</organism>
<accession>A0A642VBW3</accession>
<dbReference type="GO" id="GO:0006364">
    <property type="term" value="P:rRNA processing"/>
    <property type="evidence" value="ECO:0007669"/>
    <property type="project" value="TreeGrafter"/>
</dbReference>
<dbReference type="PANTHER" id="PTHR28256">
    <property type="entry name" value="RIBONUCLEASES P/MRP PROTEIN SUBUNIT POP7"/>
    <property type="match status" value="1"/>
</dbReference>
<name>A0A642VBW3_9ASCO</name>
<dbReference type="Pfam" id="PF12328">
    <property type="entry name" value="Rpp20"/>
    <property type="match status" value="1"/>
</dbReference>
<evidence type="ECO:0000256" key="2">
    <source>
        <dbReference type="ARBA" id="ARBA00022694"/>
    </source>
</evidence>
<dbReference type="InterPro" id="IPR020241">
    <property type="entry name" value="RNase_P/MRP_Pop7_fungi"/>
</dbReference>
<dbReference type="Proteomes" id="UP000761534">
    <property type="component" value="Unassembled WGS sequence"/>
</dbReference>
<dbReference type="InterPro" id="IPR014612">
    <property type="entry name" value="Pop7/Rpp20"/>
</dbReference>
<dbReference type="GO" id="GO:0000172">
    <property type="term" value="C:ribonuclease MRP complex"/>
    <property type="evidence" value="ECO:0007669"/>
    <property type="project" value="InterPro"/>
</dbReference>
<keyword evidence="5" id="KW-1185">Reference proteome</keyword>
<evidence type="ECO:0000256" key="3">
    <source>
        <dbReference type="ARBA" id="ARBA00023242"/>
    </source>
</evidence>
<keyword evidence="2" id="KW-0819">tRNA processing</keyword>
<comment type="caution">
    <text evidence="4">The sequence shown here is derived from an EMBL/GenBank/DDBJ whole genome shotgun (WGS) entry which is preliminary data.</text>
</comment>
<dbReference type="GO" id="GO:0005655">
    <property type="term" value="C:nucleolar ribonuclease P complex"/>
    <property type="evidence" value="ECO:0007669"/>
    <property type="project" value="InterPro"/>
</dbReference>
<protein>
    <submittedName>
        <fullName evidence="4">Uncharacterized protein</fullName>
    </submittedName>
</protein>
<dbReference type="GO" id="GO:0000294">
    <property type="term" value="P:nuclear-transcribed mRNA catabolic process, RNase MRP-dependent"/>
    <property type="evidence" value="ECO:0007669"/>
    <property type="project" value="TreeGrafter"/>
</dbReference>
<dbReference type="InterPro" id="IPR036882">
    <property type="entry name" value="Alba-like_dom_sf"/>
</dbReference>
<dbReference type="GO" id="GO:0034965">
    <property type="term" value="P:intronic box C/D snoRNA processing"/>
    <property type="evidence" value="ECO:0007669"/>
    <property type="project" value="TreeGrafter"/>
</dbReference>